<reference evidence="2" key="1">
    <citation type="submission" date="2022-03" db="EMBL/GenBank/DDBJ databases">
        <authorList>
            <person name="Martin H S."/>
        </authorList>
    </citation>
    <scope>NUCLEOTIDE SEQUENCE</scope>
</reference>
<name>A0ABN8J272_9NEOP</name>
<feature type="non-terminal residue" evidence="2">
    <location>
        <position position="120"/>
    </location>
</feature>
<organism evidence="2 3">
    <name type="scientific">Iphiclides podalirius</name>
    <name type="common">scarce swallowtail</name>
    <dbReference type="NCBI Taxonomy" id="110791"/>
    <lineage>
        <taxon>Eukaryota</taxon>
        <taxon>Metazoa</taxon>
        <taxon>Ecdysozoa</taxon>
        <taxon>Arthropoda</taxon>
        <taxon>Hexapoda</taxon>
        <taxon>Insecta</taxon>
        <taxon>Pterygota</taxon>
        <taxon>Neoptera</taxon>
        <taxon>Endopterygota</taxon>
        <taxon>Lepidoptera</taxon>
        <taxon>Glossata</taxon>
        <taxon>Ditrysia</taxon>
        <taxon>Papilionoidea</taxon>
        <taxon>Papilionidae</taxon>
        <taxon>Papilioninae</taxon>
        <taxon>Iphiclides</taxon>
    </lineage>
</organism>
<evidence type="ECO:0000256" key="1">
    <source>
        <dbReference type="SAM" id="MobiDB-lite"/>
    </source>
</evidence>
<keyword evidence="3" id="KW-1185">Reference proteome</keyword>
<dbReference type="EMBL" id="OW152819">
    <property type="protein sequence ID" value="CAH2074741.1"/>
    <property type="molecule type" value="Genomic_DNA"/>
</dbReference>
<proteinExistence type="predicted"/>
<protein>
    <submittedName>
        <fullName evidence="2">Uncharacterized protein</fullName>
    </submittedName>
</protein>
<sequence>MAILAIRHESSGNRTHTLPQEIFTIHYANRFAGIGPRELAPSITRGLKPSRLRIAFSGVAHNSGPLSPGRGVKRHPDRPAPGQTAHRYSRDRSRNPTAPGYGPRFKGTCRTVLVSAALKY</sequence>
<gene>
    <name evidence="2" type="ORF">IPOD504_LOCUS16227</name>
</gene>
<dbReference type="Proteomes" id="UP000837857">
    <property type="component" value="Chromosome 7"/>
</dbReference>
<accession>A0ABN8J272</accession>
<evidence type="ECO:0000313" key="3">
    <source>
        <dbReference type="Proteomes" id="UP000837857"/>
    </source>
</evidence>
<evidence type="ECO:0000313" key="2">
    <source>
        <dbReference type="EMBL" id="CAH2074741.1"/>
    </source>
</evidence>
<feature type="region of interest" description="Disordered" evidence="1">
    <location>
        <begin position="58"/>
        <end position="105"/>
    </location>
</feature>